<dbReference type="NCBIfam" id="TIGR00193">
    <property type="entry name" value="urease_gam"/>
    <property type="match status" value="1"/>
</dbReference>
<dbReference type="AlphaFoldDB" id="C7CET1"/>
<comment type="catalytic activity">
    <reaction evidence="3 4">
        <text>urea + 2 H2O + H(+) = hydrogencarbonate + 2 NH4(+)</text>
        <dbReference type="Rhea" id="RHEA:20557"/>
        <dbReference type="ChEBI" id="CHEBI:15377"/>
        <dbReference type="ChEBI" id="CHEBI:15378"/>
        <dbReference type="ChEBI" id="CHEBI:16199"/>
        <dbReference type="ChEBI" id="CHEBI:17544"/>
        <dbReference type="ChEBI" id="CHEBI:28938"/>
        <dbReference type="EC" id="3.5.1.5"/>
    </reaction>
</comment>
<dbReference type="Proteomes" id="UP000008070">
    <property type="component" value="Chromosome"/>
</dbReference>
<accession>C7CET1</accession>
<evidence type="ECO:0000256" key="4">
    <source>
        <dbReference type="HAMAP-Rule" id="MF_01954"/>
    </source>
</evidence>
<dbReference type="PANTHER" id="PTHR33569:SF1">
    <property type="entry name" value="UREASE"/>
    <property type="match status" value="1"/>
</dbReference>
<gene>
    <name evidence="5" type="primary">ureAB</name>
    <name evidence="4" type="synonym">ureB</name>
    <name evidence="5" type="ORF">METD_I4404</name>
</gene>
<dbReference type="GO" id="GO:0016151">
    <property type="term" value="F:nickel cation binding"/>
    <property type="evidence" value="ECO:0007669"/>
    <property type="project" value="InterPro"/>
</dbReference>
<comment type="subunit">
    <text evidence="4">Heterotrimer of UreA (gamma), UreB (beta) and UreC (alpha) subunits. Three heterotrimers associate to form the active enzyme.</text>
</comment>
<dbReference type="UniPathway" id="UPA00258">
    <property type="reaction ID" value="UER00370"/>
</dbReference>
<dbReference type="InterPro" id="IPR002026">
    <property type="entry name" value="Urease_gamma/gamma-beta_su"/>
</dbReference>
<proteinExistence type="inferred from homology"/>
<dbReference type="InterPro" id="IPR008223">
    <property type="entry name" value="Urease_gamma-beta_su"/>
</dbReference>
<dbReference type="KEGG" id="mdi:METDI4404"/>
<dbReference type="CDD" id="cd00407">
    <property type="entry name" value="Urease_beta"/>
    <property type="match status" value="1"/>
</dbReference>
<comment type="similarity">
    <text evidence="4">Belongs to the urease beta subunit family.</text>
</comment>
<name>C7CET1_METED</name>
<dbReference type="NCBIfam" id="NF009682">
    <property type="entry name" value="PRK13203.1"/>
    <property type="match status" value="1"/>
</dbReference>
<dbReference type="Pfam" id="PF00547">
    <property type="entry name" value="Urease_gamma"/>
    <property type="match status" value="1"/>
</dbReference>
<evidence type="ECO:0000256" key="2">
    <source>
        <dbReference type="ARBA" id="ARBA00022801"/>
    </source>
</evidence>
<reference evidence="6" key="1">
    <citation type="journal article" date="2009" name="PLoS ONE">
        <title>Methylobacterium genome sequences: a reference blueprint to investigate microbial metabolism of C1 compounds from natural and industrial sources.</title>
        <authorList>
            <person name="Vuilleumier S."/>
            <person name="Chistoserdova L."/>
            <person name="Lee M.-C."/>
            <person name="Bringel F."/>
            <person name="Lajus A."/>
            <person name="Zhou Y."/>
            <person name="Gourion B."/>
            <person name="Barbe V."/>
            <person name="Chang J."/>
            <person name="Cruveiller S."/>
            <person name="Dossat C."/>
            <person name="Gillett W."/>
            <person name="Gruffaz C."/>
            <person name="Haugen E."/>
            <person name="Hourcade E."/>
            <person name="Levy R."/>
            <person name="Mangenot S."/>
            <person name="Muller E."/>
            <person name="Nadalig T."/>
            <person name="Pagni M."/>
            <person name="Penny C."/>
            <person name="Peyraud R."/>
            <person name="Robinson D.G."/>
            <person name="Roche D."/>
            <person name="Rouy Z."/>
            <person name="Saenampechek C."/>
            <person name="Salvignol G."/>
            <person name="Vallenet D."/>
            <person name="Wu Z."/>
            <person name="Marx C.J."/>
            <person name="Vorholt J.A."/>
            <person name="Olson M.V."/>
            <person name="Kaul R."/>
            <person name="Weissenbach J."/>
            <person name="Medigue C."/>
            <person name="Lidstrom M.E."/>
        </authorList>
    </citation>
    <scope>NUCLEOTIDE SEQUENCE [LARGE SCALE GENOMIC DNA]</scope>
    <source>
        <strain evidence="6">DSM 6343 / CIP 106787 / DM4</strain>
    </source>
</reference>
<dbReference type="PANTHER" id="PTHR33569">
    <property type="entry name" value="UREASE"/>
    <property type="match status" value="1"/>
</dbReference>
<dbReference type="GO" id="GO:0009039">
    <property type="term" value="F:urease activity"/>
    <property type="evidence" value="ECO:0007669"/>
    <property type="project" value="UniProtKB-UniRule"/>
</dbReference>
<dbReference type="InterPro" id="IPR002019">
    <property type="entry name" value="Urease_beta-like"/>
</dbReference>
<evidence type="ECO:0000313" key="5">
    <source>
        <dbReference type="EMBL" id="CAX26033.1"/>
    </source>
</evidence>
<dbReference type="EMBL" id="FP103042">
    <property type="protein sequence ID" value="CAX26033.1"/>
    <property type="molecule type" value="Genomic_DNA"/>
</dbReference>
<dbReference type="Gene3D" id="3.30.280.10">
    <property type="entry name" value="Urease, gamma-like subunit"/>
    <property type="match status" value="1"/>
</dbReference>
<dbReference type="PIRSF" id="PIRSF001225">
    <property type="entry name" value="Urease_gammabeta"/>
    <property type="match status" value="1"/>
</dbReference>
<dbReference type="InterPro" id="IPR036461">
    <property type="entry name" value="Urease_betasu_sf"/>
</dbReference>
<comment type="pathway">
    <text evidence="1 4">Nitrogen metabolism; urea degradation; CO(2) and NH(3) from urea (urease route): step 1/1.</text>
</comment>
<dbReference type="InterPro" id="IPR036463">
    <property type="entry name" value="Urease_gamma_sf"/>
</dbReference>
<dbReference type="NCBIfam" id="NF009712">
    <property type="entry name" value="PRK13241.1"/>
    <property type="match status" value="1"/>
</dbReference>
<dbReference type="HOGENOM" id="CLU_000980_3_0_5"/>
<dbReference type="SUPFAM" id="SSF51278">
    <property type="entry name" value="Urease, beta-subunit"/>
    <property type="match status" value="1"/>
</dbReference>
<dbReference type="NCBIfam" id="TIGR00192">
    <property type="entry name" value="urease_beta"/>
    <property type="match status" value="1"/>
</dbReference>
<organism evidence="5 6">
    <name type="scientific">Methylorubrum extorquens (strain DSM 6343 / CIP 106787 / DM4)</name>
    <name type="common">Methylobacterium extorquens</name>
    <dbReference type="NCBI Taxonomy" id="661410"/>
    <lineage>
        <taxon>Bacteria</taxon>
        <taxon>Pseudomonadati</taxon>
        <taxon>Pseudomonadota</taxon>
        <taxon>Alphaproteobacteria</taxon>
        <taxon>Hyphomicrobiales</taxon>
        <taxon>Methylobacteriaceae</taxon>
        <taxon>Methylorubrum</taxon>
    </lineage>
</organism>
<dbReference type="CDD" id="cd00390">
    <property type="entry name" value="Urease_gamma"/>
    <property type="match status" value="1"/>
</dbReference>
<evidence type="ECO:0000256" key="1">
    <source>
        <dbReference type="ARBA" id="ARBA00004897"/>
    </source>
</evidence>
<dbReference type="InterPro" id="IPR050069">
    <property type="entry name" value="Urease_subunit"/>
</dbReference>
<keyword evidence="2 4" id="KW-0378">Hydrolase</keyword>
<dbReference type="EC" id="3.5.1.5" evidence="4"/>
<sequence>MTGAPMYLTAREQERLLVFLAAQLARRRRDSGLRLNMPEARALIADAVFEGARHGQSVSELMSVGRSVLAESDVLEGVAELIDTLMVEPFLPDGQKLVCVHDPIAVDGTAVSDAFANRWQLAEGEIAINRDRPSFSTLVRSHGDRPIQVGSHFHFFEANRALEFDRRQAFGFRLDIPAGTTIRFEPGDEKTVDLVAIGGRREVHGLNRLTEGRLDDPAIRERAFARAAAQGFRGI</sequence>
<evidence type="ECO:0000313" key="6">
    <source>
        <dbReference type="Proteomes" id="UP000008070"/>
    </source>
</evidence>
<keyword evidence="4" id="KW-0963">Cytoplasm</keyword>
<dbReference type="FunFam" id="2.10.150.10:FF:000001">
    <property type="entry name" value="Urease subunit beta"/>
    <property type="match status" value="1"/>
</dbReference>
<dbReference type="Pfam" id="PF00699">
    <property type="entry name" value="Urease_beta"/>
    <property type="match status" value="1"/>
</dbReference>
<dbReference type="GO" id="GO:0035550">
    <property type="term" value="C:urease complex"/>
    <property type="evidence" value="ECO:0007669"/>
    <property type="project" value="InterPro"/>
</dbReference>
<dbReference type="SUPFAM" id="SSF54111">
    <property type="entry name" value="Urease, gamma-subunit"/>
    <property type="match status" value="1"/>
</dbReference>
<dbReference type="GO" id="GO:0043419">
    <property type="term" value="P:urea catabolic process"/>
    <property type="evidence" value="ECO:0007669"/>
    <property type="project" value="UniProtKB-UniRule"/>
</dbReference>
<protein>
    <recommendedName>
        <fullName evidence="4">Urease subunit beta</fullName>
        <ecNumber evidence="4">3.5.1.5</ecNumber>
    </recommendedName>
    <alternativeName>
        <fullName evidence="4">Urea amidohydrolase subunit beta</fullName>
    </alternativeName>
</protein>
<evidence type="ECO:0000256" key="3">
    <source>
        <dbReference type="ARBA" id="ARBA00047778"/>
    </source>
</evidence>
<dbReference type="HAMAP" id="MF_01954">
    <property type="entry name" value="Urease_beta"/>
    <property type="match status" value="1"/>
</dbReference>
<dbReference type="Gene3D" id="2.10.150.10">
    <property type="entry name" value="Urease, beta subunit"/>
    <property type="match status" value="1"/>
</dbReference>
<comment type="subcellular location">
    <subcellularLocation>
        <location evidence="4">Cytoplasm</location>
    </subcellularLocation>
</comment>
<dbReference type="NCBIfam" id="NF009671">
    <property type="entry name" value="PRK13192.1"/>
    <property type="match status" value="1"/>
</dbReference>